<dbReference type="InterPro" id="IPR018060">
    <property type="entry name" value="HTH_AraC"/>
</dbReference>
<dbReference type="InterPro" id="IPR014710">
    <property type="entry name" value="RmlC-like_jellyroll"/>
</dbReference>
<dbReference type="SMART" id="SM00342">
    <property type="entry name" value="HTH_ARAC"/>
    <property type="match status" value="1"/>
</dbReference>
<keyword evidence="1" id="KW-0805">Transcription regulation</keyword>
<dbReference type="HOGENOM" id="CLU_000445_88_2_4"/>
<evidence type="ECO:0000313" key="7">
    <source>
        <dbReference type="Proteomes" id="UP000001693"/>
    </source>
</evidence>
<feature type="domain" description="HTH araC/xylS-type" evidence="5">
    <location>
        <begin position="195"/>
        <end position="293"/>
    </location>
</feature>
<dbReference type="InterPro" id="IPR009057">
    <property type="entry name" value="Homeodomain-like_sf"/>
</dbReference>
<evidence type="ECO:0000259" key="5">
    <source>
        <dbReference type="PROSITE" id="PS01124"/>
    </source>
</evidence>
<dbReference type="Gene3D" id="2.60.120.10">
    <property type="entry name" value="Jelly Rolls"/>
    <property type="match status" value="1"/>
</dbReference>
<evidence type="ECO:0000256" key="2">
    <source>
        <dbReference type="ARBA" id="ARBA00023125"/>
    </source>
</evidence>
<dbReference type="GO" id="GO:0003700">
    <property type="term" value="F:DNA-binding transcription factor activity"/>
    <property type="evidence" value="ECO:0007669"/>
    <property type="project" value="InterPro"/>
</dbReference>
<dbReference type="PANTHER" id="PTHR43280">
    <property type="entry name" value="ARAC-FAMILY TRANSCRIPTIONAL REGULATOR"/>
    <property type="match status" value="1"/>
</dbReference>
<dbReference type="eggNOG" id="COG2207">
    <property type="taxonomic scope" value="Bacteria"/>
</dbReference>
<dbReference type="KEGG" id="lch:Lcho_1199"/>
<dbReference type="RefSeq" id="WP_012346230.1">
    <property type="nucleotide sequence ID" value="NC_010524.1"/>
</dbReference>
<dbReference type="PROSITE" id="PS01124">
    <property type="entry name" value="HTH_ARAC_FAMILY_2"/>
    <property type="match status" value="1"/>
</dbReference>
<keyword evidence="7" id="KW-1185">Reference proteome</keyword>
<dbReference type="SUPFAM" id="SSF51182">
    <property type="entry name" value="RmlC-like cupins"/>
    <property type="match status" value="1"/>
</dbReference>
<dbReference type="Proteomes" id="UP000001693">
    <property type="component" value="Chromosome"/>
</dbReference>
<dbReference type="STRING" id="395495.Lcho_1199"/>
<dbReference type="EMBL" id="CP001013">
    <property type="protein sequence ID" value="ACB33468.1"/>
    <property type="molecule type" value="Genomic_DNA"/>
</dbReference>
<evidence type="ECO:0000313" key="6">
    <source>
        <dbReference type="EMBL" id="ACB33468.1"/>
    </source>
</evidence>
<dbReference type="Pfam" id="PF02311">
    <property type="entry name" value="AraC_binding"/>
    <property type="match status" value="1"/>
</dbReference>
<accession>B1Y4M9</accession>
<dbReference type="AlphaFoldDB" id="B1Y4M9"/>
<dbReference type="SUPFAM" id="SSF46689">
    <property type="entry name" value="Homeodomain-like"/>
    <property type="match status" value="1"/>
</dbReference>
<keyword evidence="3" id="KW-0010">Activator</keyword>
<keyword evidence="4" id="KW-0804">Transcription</keyword>
<dbReference type="InterPro" id="IPR003313">
    <property type="entry name" value="AraC-bd"/>
</dbReference>
<dbReference type="Pfam" id="PF12833">
    <property type="entry name" value="HTH_18"/>
    <property type="match status" value="1"/>
</dbReference>
<dbReference type="GO" id="GO:0043565">
    <property type="term" value="F:sequence-specific DNA binding"/>
    <property type="evidence" value="ECO:0007669"/>
    <property type="project" value="InterPro"/>
</dbReference>
<dbReference type="InterPro" id="IPR011051">
    <property type="entry name" value="RmlC_Cupin_sf"/>
</dbReference>
<proteinExistence type="predicted"/>
<sequence length="310" mass="34160">MSSSIPNYALYGEEAQPAWLDMVHFEMIHERSSLFKFEIDPHFHEGLIQLLYVTHGGGEAFIDGTNWQVHPQSLIVVPARHVHGFHFTHDIDGPVVTAAQSPLESLASVGAPDLLAHIRRPQVLSVGDAVRHVDALMPLFDAIQREARVHGSGEVAAGSALLMAVFVQIARISATLQSQEGPDTHGRSRKAAQVERFRALVDAHFRKRLGIEFYAAEMGLSAGQLSRLCRDALGMSSLDVLNARVVHEAKRELVYSTLGIKQIAAVLGFADEAYFGRFFKKQIGRTPTEFRDAARLRLTPEAKGRATVEP</sequence>
<dbReference type="CDD" id="cd06999">
    <property type="entry name" value="cupin_HpaA-like_N"/>
    <property type="match status" value="1"/>
</dbReference>
<dbReference type="OrthoDB" id="9803764at2"/>
<evidence type="ECO:0000256" key="3">
    <source>
        <dbReference type="ARBA" id="ARBA00023159"/>
    </source>
</evidence>
<gene>
    <name evidence="6" type="ordered locus">Lcho_1199</name>
</gene>
<organism evidence="6 7">
    <name type="scientific">Leptothrix cholodnii (strain ATCC 51168 / LMG 8142 / SP-6)</name>
    <name type="common">Leptothrix discophora (strain SP-6)</name>
    <dbReference type="NCBI Taxonomy" id="395495"/>
    <lineage>
        <taxon>Bacteria</taxon>
        <taxon>Pseudomonadati</taxon>
        <taxon>Pseudomonadota</taxon>
        <taxon>Betaproteobacteria</taxon>
        <taxon>Burkholderiales</taxon>
        <taxon>Sphaerotilaceae</taxon>
        <taxon>Leptothrix</taxon>
    </lineage>
</organism>
<protein>
    <submittedName>
        <fullName evidence="6">Transcriptional regulator, AraC family</fullName>
    </submittedName>
</protein>
<dbReference type="InterPro" id="IPR047264">
    <property type="entry name" value="Cupin_HpaA-like_N"/>
</dbReference>
<dbReference type="PANTHER" id="PTHR43280:SF32">
    <property type="entry name" value="TRANSCRIPTIONAL REGULATORY PROTEIN"/>
    <property type="match status" value="1"/>
</dbReference>
<keyword evidence="2" id="KW-0238">DNA-binding</keyword>
<dbReference type="eggNOG" id="COG0662">
    <property type="taxonomic scope" value="Bacteria"/>
</dbReference>
<name>B1Y4M9_LEPCP</name>
<dbReference type="Gene3D" id="1.10.10.60">
    <property type="entry name" value="Homeodomain-like"/>
    <property type="match status" value="1"/>
</dbReference>
<evidence type="ECO:0000256" key="1">
    <source>
        <dbReference type="ARBA" id="ARBA00023015"/>
    </source>
</evidence>
<dbReference type="PRINTS" id="PR00032">
    <property type="entry name" value="HTHARAC"/>
</dbReference>
<dbReference type="InterPro" id="IPR020449">
    <property type="entry name" value="Tscrpt_reg_AraC-type_HTH"/>
</dbReference>
<evidence type="ECO:0000256" key="4">
    <source>
        <dbReference type="ARBA" id="ARBA00023163"/>
    </source>
</evidence>
<reference evidence="6 7" key="1">
    <citation type="submission" date="2008-03" db="EMBL/GenBank/DDBJ databases">
        <title>Complete sequence of Leptothrix cholodnii SP-6.</title>
        <authorList>
            <consortium name="US DOE Joint Genome Institute"/>
            <person name="Copeland A."/>
            <person name="Lucas S."/>
            <person name="Lapidus A."/>
            <person name="Glavina del Rio T."/>
            <person name="Dalin E."/>
            <person name="Tice H."/>
            <person name="Bruce D."/>
            <person name="Goodwin L."/>
            <person name="Pitluck S."/>
            <person name="Chertkov O."/>
            <person name="Brettin T."/>
            <person name="Detter J.C."/>
            <person name="Han C."/>
            <person name="Kuske C.R."/>
            <person name="Schmutz J."/>
            <person name="Larimer F."/>
            <person name="Land M."/>
            <person name="Hauser L."/>
            <person name="Kyrpides N."/>
            <person name="Lykidis A."/>
            <person name="Emerson D."/>
            <person name="Richardson P."/>
        </authorList>
    </citation>
    <scope>NUCLEOTIDE SEQUENCE [LARGE SCALE GENOMIC DNA]</scope>
    <source>
        <strain evidence="7">ATCC 51168 / LMG 8142 / SP-6</strain>
    </source>
</reference>